<feature type="region of interest" description="Disordered" evidence="1">
    <location>
        <begin position="35"/>
        <end position="115"/>
    </location>
</feature>
<protein>
    <submittedName>
        <fullName evidence="2">Uncharacterized protein</fullName>
    </submittedName>
</protein>
<evidence type="ECO:0000256" key="1">
    <source>
        <dbReference type="SAM" id="MobiDB-lite"/>
    </source>
</evidence>
<feature type="compositionally biased region" description="Basic and acidic residues" evidence="1">
    <location>
        <begin position="66"/>
        <end position="82"/>
    </location>
</feature>
<name>A0A8S0UH40_OLEEU</name>
<organism evidence="2 3">
    <name type="scientific">Olea europaea subsp. europaea</name>
    <dbReference type="NCBI Taxonomy" id="158383"/>
    <lineage>
        <taxon>Eukaryota</taxon>
        <taxon>Viridiplantae</taxon>
        <taxon>Streptophyta</taxon>
        <taxon>Embryophyta</taxon>
        <taxon>Tracheophyta</taxon>
        <taxon>Spermatophyta</taxon>
        <taxon>Magnoliopsida</taxon>
        <taxon>eudicotyledons</taxon>
        <taxon>Gunneridae</taxon>
        <taxon>Pentapetalae</taxon>
        <taxon>asterids</taxon>
        <taxon>lamiids</taxon>
        <taxon>Lamiales</taxon>
        <taxon>Oleaceae</taxon>
        <taxon>Oleeae</taxon>
        <taxon>Olea</taxon>
    </lineage>
</organism>
<gene>
    <name evidence="2" type="ORF">OLEA9_A011624</name>
</gene>
<dbReference type="Proteomes" id="UP000594638">
    <property type="component" value="Unassembled WGS sequence"/>
</dbReference>
<evidence type="ECO:0000313" key="2">
    <source>
        <dbReference type="EMBL" id="CAA3017579.1"/>
    </source>
</evidence>
<comment type="caution">
    <text evidence="2">The sequence shown here is derived from an EMBL/GenBank/DDBJ whole genome shotgun (WGS) entry which is preliminary data.</text>
</comment>
<dbReference type="EMBL" id="CACTIH010007716">
    <property type="protein sequence ID" value="CAA3017579.1"/>
    <property type="molecule type" value="Genomic_DNA"/>
</dbReference>
<dbReference type="Gramene" id="OE9A011624T1">
    <property type="protein sequence ID" value="OE9A011624C1"/>
    <property type="gene ID" value="OE9A011624"/>
</dbReference>
<keyword evidence="3" id="KW-1185">Reference proteome</keyword>
<proteinExistence type="predicted"/>
<sequence>MRLHTVKLEIMQYMSEEFKKLRKYISTVFPASGSITTAPAANVDPEARESDVQGGNADPDPFCTEPQDRGGHHPSPDDHNEEMGINIQEGNASVGSGDGDDEEVPHDGVGNVEQNPTAYASNMVEEDGGASEMMVEAITVVLKDKPPITKMWRSIRLQHYASSIRTSYARGLQRERKNK</sequence>
<dbReference type="AlphaFoldDB" id="A0A8S0UH40"/>
<reference evidence="2 3" key="1">
    <citation type="submission" date="2019-12" db="EMBL/GenBank/DDBJ databases">
        <authorList>
            <person name="Alioto T."/>
            <person name="Alioto T."/>
            <person name="Gomez Garrido J."/>
        </authorList>
    </citation>
    <scope>NUCLEOTIDE SEQUENCE [LARGE SCALE GENOMIC DNA]</scope>
</reference>
<evidence type="ECO:0000313" key="3">
    <source>
        <dbReference type="Proteomes" id="UP000594638"/>
    </source>
</evidence>
<accession>A0A8S0UH40</accession>